<accession>A0A662ZAQ7</accession>
<dbReference type="Pfam" id="PF08238">
    <property type="entry name" value="Sel1"/>
    <property type="match status" value="3"/>
</dbReference>
<organism evidence="1 2">
    <name type="scientific">Succinivibrio dextrinosolvens</name>
    <dbReference type="NCBI Taxonomy" id="83771"/>
    <lineage>
        <taxon>Bacteria</taxon>
        <taxon>Pseudomonadati</taxon>
        <taxon>Pseudomonadota</taxon>
        <taxon>Gammaproteobacteria</taxon>
        <taxon>Aeromonadales</taxon>
        <taxon>Succinivibrionaceae</taxon>
        <taxon>Succinivibrio</taxon>
    </lineage>
</organism>
<keyword evidence="2" id="KW-1185">Reference proteome</keyword>
<dbReference type="SUPFAM" id="SSF81901">
    <property type="entry name" value="HCP-like"/>
    <property type="match status" value="1"/>
</dbReference>
<dbReference type="InterPro" id="IPR006597">
    <property type="entry name" value="Sel1-like"/>
</dbReference>
<dbReference type="RefSeq" id="WP_143075420.1">
    <property type="nucleotide sequence ID" value="NZ_CP047056.1"/>
</dbReference>
<dbReference type="OrthoDB" id="9792653at2"/>
<reference evidence="1 2" key="1">
    <citation type="submission" date="2016-10" db="EMBL/GenBank/DDBJ databases">
        <authorList>
            <person name="Varghese N."/>
            <person name="Submissions S."/>
        </authorList>
    </citation>
    <scope>NUCLEOTIDE SEQUENCE [LARGE SCALE GENOMIC DNA]</scope>
    <source>
        <strain evidence="1 2">22B</strain>
    </source>
</reference>
<dbReference type="PANTHER" id="PTHR11102:SF160">
    <property type="entry name" value="ERAD-ASSOCIATED E3 UBIQUITIN-PROTEIN LIGASE COMPONENT HRD3"/>
    <property type="match status" value="1"/>
</dbReference>
<dbReference type="SMART" id="SM00671">
    <property type="entry name" value="SEL1"/>
    <property type="match status" value="3"/>
</dbReference>
<dbReference type="Proteomes" id="UP000243374">
    <property type="component" value="Unassembled WGS sequence"/>
</dbReference>
<dbReference type="Gene3D" id="1.25.40.10">
    <property type="entry name" value="Tetratricopeptide repeat domain"/>
    <property type="match status" value="1"/>
</dbReference>
<evidence type="ECO:0000313" key="2">
    <source>
        <dbReference type="Proteomes" id="UP000243374"/>
    </source>
</evidence>
<dbReference type="InterPro" id="IPR011990">
    <property type="entry name" value="TPR-like_helical_dom_sf"/>
</dbReference>
<dbReference type="EMBL" id="FOSF01000042">
    <property type="protein sequence ID" value="SFK24303.1"/>
    <property type="molecule type" value="Genomic_DNA"/>
</dbReference>
<dbReference type="PANTHER" id="PTHR11102">
    <property type="entry name" value="SEL-1-LIKE PROTEIN"/>
    <property type="match status" value="1"/>
</dbReference>
<protein>
    <submittedName>
        <fullName evidence="1">Sel1 repeat-containing protein</fullName>
    </submittedName>
</protein>
<name>A0A662ZAQ7_9GAMM</name>
<dbReference type="AlphaFoldDB" id="A0A662ZAQ7"/>
<proteinExistence type="predicted"/>
<evidence type="ECO:0000313" key="1">
    <source>
        <dbReference type="EMBL" id="SFK24303.1"/>
    </source>
</evidence>
<gene>
    <name evidence="1" type="ORF">SAMN04487865_104221</name>
</gene>
<dbReference type="InterPro" id="IPR050767">
    <property type="entry name" value="Sel1_AlgK"/>
</dbReference>
<sequence length="879" mass="101141">MSLSNKKNKLLDESEIKEKIHFIENNFLNFDSTYEVITQDELNAKVRRYGEIELSENTEKKDIDEYIYWNYVALEQSNVKQKDDIFAKLENALDVLSTRDLKKYFKSSSVLKYARSKKYYDRSLEVIRQFADDFSKINEDNFVSSCVPVYIPSAITFFVDQLFIDGTPNWQDLSSISRLFLMPIKYFEEQLQIQIDDYDDEENILYLESLRTIFESSFNVYHPSLIYAEASSVIKGVPGNVAYRIGNAYMRGKDLPLDKSKARQWFSYGMVVGDPFCTMAFIVYFLDLSIDSEMESESELTDLYTLLINCFALVRYIKTTKEQHFLSFEPVCGKGKDLEEQCLFNILALLNSLKFDCDYESVPFSMPMEIFDDFLDILIENLQESPKSYRLKAAVALFLEITGTLEDDPDLLNEIALALDLNLNKETEISDFLFDFIKDGLKEKDAYSLSAYVCLFCLYKGSFDKIPKKYLHVLSKQGYAKASFLLGNLVLEEHGPDDSALSYWEQAAEQGSSFALLNIALGAVINNDMDKAEAYATRAINYGNILGYYVLYKVYESSNSKLAHTYLRYAAEYIFPDAIEEYKHLKATGAYCPLPFMQLIEEMEELAEDNPQACLILCDMYHSGIFLPANVEKAFEYQQKAILNGYTSFFGYYQSMYKNAFPLDTPQSSYFPTFRKSLDISFNFMMDDKDDSAHDNSPAIYKMKDIINKLVAGKTQLEKDITYNLYHSEFWANTPSLKKKQLKGMDVKPDYQVLSNLRKHLVKGAYSVCFNNISEKQLEDSKKVFSLCERLNEVKTKSSSDFDLVSAFMFIRSYSMPPSYDVFKEKIMKGKFSGSIISCLFTAMDFSLLSCEDCNIAVKDRSTDNEPLDSDVFVSNIVQ</sequence>